<protein>
    <submittedName>
        <fullName evidence="2">Cupin-like domain-containing protein</fullName>
    </submittedName>
</protein>
<dbReference type="STRING" id="578942.SAMN05216289_10232"/>
<evidence type="ECO:0000313" key="2">
    <source>
        <dbReference type="EMBL" id="SFM99866.1"/>
    </source>
</evidence>
<dbReference type="PROSITE" id="PS51184">
    <property type="entry name" value="JMJC"/>
    <property type="match status" value="1"/>
</dbReference>
<name>A0A1I4VFG9_9GAMM</name>
<evidence type="ECO:0000313" key="3">
    <source>
        <dbReference type="Proteomes" id="UP000198575"/>
    </source>
</evidence>
<gene>
    <name evidence="2" type="ORF">SAMN05216289_10232</name>
</gene>
<dbReference type="PANTHER" id="PTHR12461:SF105">
    <property type="entry name" value="HYPOXIA-INDUCIBLE FACTOR 1-ALPHA INHIBITOR"/>
    <property type="match status" value="1"/>
</dbReference>
<sequence>MSDKRTARVDLDWANFDPWRIQGFRHRLMEHPLLQPDQLVALGGRLEAHGRVRTHSNAVDAGTSFNNAPRLHPNKRSATDTLEHIADAKAWMSLLNVQTDPLYRTLVDEVLDGIASDIEARDPGMCYRGGWIFVTSPSTVTPFHFDKEHNFLFQVRGRKTVYVWDHRDTEAASEAARDRFHACHERDLLVWRDELRERAQKFELEPGQGAYMPSTSPHMVENGAEPSITMSFTYYTDATRRDSLLHRAHYRLRQWGIEAPAVDSNRLLDGFLHASFRSISNARLLVRRVAGRTIRSDRAAYAHSDVH</sequence>
<reference evidence="2 3" key="1">
    <citation type="submission" date="2016-10" db="EMBL/GenBank/DDBJ databases">
        <authorList>
            <person name="de Groot N.N."/>
        </authorList>
    </citation>
    <scope>NUCLEOTIDE SEQUENCE [LARGE SCALE GENOMIC DNA]</scope>
    <source>
        <strain evidence="2 3">CGMCC 1.7659</strain>
    </source>
</reference>
<dbReference type="PANTHER" id="PTHR12461">
    <property type="entry name" value="HYPOXIA-INDUCIBLE FACTOR 1 ALPHA INHIBITOR-RELATED"/>
    <property type="match status" value="1"/>
</dbReference>
<evidence type="ECO:0000259" key="1">
    <source>
        <dbReference type="PROSITE" id="PS51184"/>
    </source>
</evidence>
<dbReference type="SMART" id="SM00558">
    <property type="entry name" value="JmjC"/>
    <property type="match status" value="1"/>
</dbReference>
<dbReference type="RefSeq" id="WP_175497837.1">
    <property type="nucleotide sequence ID" value="NZ_FOVF01000002.1"/>
</dbReference>
<dbReference type="InterPro" id="IPR003347">
    <property type="entry name" value="JmjC_dom"/>
</dbReference>
<dbReference type="EMBL" id="FOVF01000002">
    <property type="protein sequence ID" value="SFM99866.1"/>
    <property type="molecule type" value="Genomic_DNA"/>
</dbReference>
<dbReference type="InterPro" id="IPR041667">
    <property type="entry name" value="Cupin_8"/>
</dbReference>
<dbReference type="Pfam" id="PF13621">
    <property type="entry name" value="Cupin_8"/>
    <property type="match status" value="1"/>
</dbReference>
<dbReference type="Proteomes" id="UP000198575">
    <property type="component" value="Unassembled WGS sequence"/>
</dbReference>
<accession>A0A1I4VFG9</accession>
<dbReference type="AlphaFoldDB" id="A0A1I4VFG9"/>
<feature type="domain" description="JmjC" evidence="1">
    <location>
        <begin position="96"/>
        <end position="251"/>
    </location>
</feature>
<organism evidence="2 3">
    <name type="scientific">Dokdonella immobilis</name>
    <dbReference type="NCBI Taxonomy" id="578942"/>
    <lineage>
        <taxon>Bacteria</taxon>
        <taxon>Pseudomonadati</taxon>
        <taxon>Pseudomonadota</taxon>
        <taxon>Gammaproteobacteria</taxon>
        <taxon>Lysobacterales</taxon>
        <taxon>Rhodanobacteraceae</taxon>
        <taxon>Dokdonella</taxon>
    </lineage>
</organism>
<dbReference type="SUPFAM" id="SSF51197">
    <property type="entry name" value="Clavaminate synthase-like"/>
    <property type="match status" value="1"/>
</dbReference>
<proteinExistence type="predicted"/>
<dbReference type="Gene3D" id="2.60.120.650">
    <property type="entry name" value="Cupin"/>
    <property type="match status" value="1"/>
</dbReference>
<keyword evidence="3" id="KW-1185">Reference proteome</keyword>